<keyword evidence="5" id="KW-0479">Metal-binding</keyword>
<dbReference type="Pfam" id="PF00293">
    <property type="entry name" value="NUDIX"/>
    <property type="match status" value="1"/>
</dbReference>
<keyword evidence="9" id="KW-0234">DNA repair</keyword>
<dbReference type="PROSITE" id="PS51462">
    <property type="entry name" value="NUDIX"/>
    <property type="match status" value="1"/>
</dbReference>
<keyword evidence="16" id="KW-1185">Reference proteome</keyword>
<name>A0ABY8E9X7_9FIRM</name>
<evidence type="ECO:0000256" key="3">
    <source>
        <dbReference type="ARBA" id="ARBA00022457"/>
    </source>
</evidence>
<evidence type="ECO:0000256" key="10">
    <source>
        <dbReference type="ARBA" id="ARBA00035861"/>
    </source>
</evidence>
<dbReference type="PRINTS" id="PR00502">
    <property type="entry name" value="NUDIXFAMILY"/>
</dbReference>
<comment type="catalytic activity">
    <reaction evidence="10">
        <text>8-oxo-dGTP + H2O = 8-oxo-dGMP + diphosphate + H(+)</text>
        <dbReference type="Rhea" id="RHEA:31575"/>
        <dbReference type="ChEBI" id="CHEBI:15377"/>
        <dbReference type="ChEBI" id="CHEBI:15378"/>
        <dbReference type="ChEBI" id="CHEBI:33019"/>
        <dbReference type="ChEBI" id="CHEBI:63224"/>
        <dbReference type="ChEBI" id="CHEBI:77896"/>
        <dbReference type="EC" id="3.6.1.55"/>
    </reaction>
</comment>
<evidence type="ECO:0000256" key="9">
    <source>
        <dbReference type="ARBA" id="ARBA00023204"/>
    </source>
</evidence>
<protein>
    <recommendedName>
        <fullName evidence="11">8-oxo-dGTP diphosphatase</fullName>
        <ecNumber evidence="11">3.6.1.55</ecNumber>
    </recommendedName>
</protein>
<evidence type="ECO:0000259" key="14">
    <source>
        <dbReference type="PROSITE" id="PS51462"/>
    </source>
</evidence>
<organism evidence="15 16">
    <name type="scientific">Tepidibacter hydrothermalis</name>
    <dbReference type="NCBI Taxonomy" id="3036126"/>
    <lineage>
        <taxon>Bacteria</taxon>
        <taxon>Bacillati</taxon>
        <taxon>Bacillota</taxon>
        <taxon>Clostridia</taxon>
        <taxon>Peptostreptococcales</taxon>
        <taxon>Peptostreptococcaceae</taxon>
        <taxon>Tepidibacter</taxon>
    </lineage>
</organism>
<dbReference type="InterPro" id="IPR000086">
    <property type="entry name" value="NUDIX_hydrolase_dom"/>
</dbReference>
<keyword evidence="6" id="KW-0227">DNA damage</keyword>
<evidence type="ECO:0000313" key="15">
    <source>
        <dbReference type="EMBL" id="WFD09737.1"/>
    </source>
</evidence>
<evidence type="ECO:0000256" key="7">
    <source>
        <dbReference type="ARBA" id="ARBA00022801"/>
    </source>
</evidence>
<dbReference type="PROSITE" id="PS00893">
    <property type="entry name" value="NUDIX_BOX"/>
    <property type="match status" value="1"/>
</dbReference>
<evidence type="ECO:0000256" key="8">
    <source>
        <dbReference type="ARBA" id="ARBA00022842"/>
    </source>
</evidence>
<keyword evidence="8" id="KW-0460">Magnesium</keyword>
<evidence type="ECO:0000313" key="16">
    <source>
        <dbReference type="Proteomes" id="UP001222800"/>
    </source>
</evidence>
<dbReference type="RefSeq" id="WP_277731677.1">
    <property type="nucleotide sequence ID" value="NZ_CP120733.1"/>
</dbReference>
<dbReference type="CDD" id="cd03425">
    <property type="entry name" value="NUDIX_MutT_NudA_like"/>
    <property type="match status" value="1"/>
</dbReference>
<proteinExistence type="inferred from homology"/>
<keyword evidence="13" id="KW-0175">Coiled coil</keyword>
<evidence type="ECO:0000256" key="4">
    <source>
        <dbReference type="ARBA" id="ARBA00022705"/>
    </source>
</evidence>
<dbReference type="Gene3D" id="3.90.79.10">
    <property type="entry name" value="Nucleoside Triphosphate Pyrophosphohydrolase"/>
    <property type="match status" value="1"/>
</dbReference>
<accession>A0ABY8E9X7</accession>
<dbReference type="EC" id="3.6.1.55" evidence="11"/>
<gene>
    <name evidence="15" type="ORF">P4S50_15270</name>
</gene>
<dbReference type="SUPFAM" id="SSF55811">
    <property type="entry name" value="Nudix"/>
    <property type="match status" value="1"/>
</dbReference>
<feature type="coiled-coil region" evidence="13">
    <location>
        <begin position="41"/>
        <end position="68"/>
    </location>
</feature>
<dbReference type="PANTHER" id="PTHR47707">
    <property type="entry name" value="8-OXO-DGTP DIPHOSPHATASE"/>
    <property type="match status" value="1"/>
</dbReference>
<evidence type="ECO:0000256" key="5">
    <source>
        <dbReference type="ARBA" id="ARBA00022723"/>
    </source>
</evidence>
<dbReference type="InterPro" id="IPR047127">
    <property type="entry name" value="MutT-like"/>
</dbReference>
<sequence>MKKYEVVAAIIVYENQILCMQRPKGKYEYVSYKYEFPGGKVELGESKVEALQRELQEEMDINITVKDEDFFMTVDHTYPDFEIIMHSYICRVDNKKFVRKEHVDHKWLRADELEELDWAAADIPIVRRLEEKNHA</sequence>
<dbReference type="Proteomes" id="UP001222800">
    <property type="component" value="Chromosome"/>
</dbReference>
<reference evidence="15 16" key="1">
    <citation type="submission" date="2023-03" db="EMBL/GenBank/DDBJ databases">
        <title>Complete genome sequence of Tepidibacter sp. SWIR-1, isolated from a deep-sea hydrothermal vent.</title>
        <authorList>
            <person name="Li X."/>
        </authorList>
    </citation>
    <scope>NUCLEOTIDE SEQUENCE [LARGE SCALE GENOMIC DNA]</scope>
    <source>
        <strain evidence="15 16">SWIR-1</strain>
    </source>
</reference>
<dbReference type="InterPro" id="IPR015797">
    <property type="entry name" value="NUDIX_hydrolase-like_dom_sf"/>
</dbReference>
<feature type="domain" description="Nudix hydrolase" evidence="14">
    <location>
        <begin position="2"/>
        <end position="131"/>
    </location>
</feature>
<dbReference type="PANTHER" id="PTHR47707:SF1">
    <property type="entry name" value="NUDIX HYDROLASE FAMILY PROTEIN"/>
    <property type="match status" value="1"/>
</dbReference>
<comment type="cofactor">
    <cofactor evidence="1">
        <name>Mg(2+)</name>
        <dbReference type="ChEBI" id="CHEBI:18420"/>
    </cofactor>
</comment>
<dbReference type="InterPro" id="IPR020476">
    <property type="entry name" value="Nudix_hydrolase"/>
</dbReference>
<dbReference type="InterPro" id="IPR020084">
    <property type="entry name" value="NUDIX_hydrolase_CS"/>
</dbReference>
<evidence type="ECO:0000256" key="1">
    <source>
        <dbReference type="ARBA" id="ARBA00001946"/>
    </source>
</evidence>
<keyword evidence="3" id="KW-0515">Mutator protein</keyword>
<evidence type="ECO:0000256" key="11">
    <source>
        <dbReference type="ARBA" id="ARBA00038905"/>
    </source>
</evidence>
<comment type="similarity">
    <text evidence="2 12">Belongs to the Nudix hydrolase family.</text>
</comment>
<keyword evidence="7 12" id="KW-0378">Hydrolase</keyword>
<evidence type="ECO:0000256" key="12">
    <source>
        <dbReference type="RuleBase" id="RU003476"/>
    </source>
</evidence>
<evidence type="ECO:0000256" key="2">
    <source>
        <dbReference type="ARBA" id="ARBA00005582"/>
    </source>
</evidence>
<evidence type="ECO:0000256" key="6">
    <source>
        <dbReference type="ARBA" id="ARBA00022763"/>
    </source>
</evidence>
<evidence type="ECO:0000256" key="13">
    <source>
        <dbReference type="SAM" id="Coils"/>
    </source>
</evidence>
<dbReference type="EMBL" id="CP120733">
    <property type="protein sequence ID" value="WFD09737.1"/>
    <property type="molecule type" value="Genomic_DNA"/>
</dbReference>
<keyword evidence="4" id="KW-0235">DNA replication</keyword>